<sequence length="142" mass="15746">MTATPASFPVSVKGVAVRDGRVLLLRNERSEWELPGGRIERGESPEECLVREVAEETGWRVRAGPILDSWIYHIAAVDRSVFVVTYGCHPDDCGDPVASHEHNDIGLFSPAEAADLHMPDGYKHSIGRWFTMLSGDSNRDRS</sequence>
<dbReference type="RefSeq" id="WP_030529973.1">
    <property type="nucleotide sequence ID" value="NZ_JOIJ01000001.1"/>
</dbReference>
<organism evidence="6 7">
    <name type="scientific">Prauserella rugosa</name>
    <dbReference type="NCBI Taxonomy" id="43354"/>
    <lineage>
        <taxon>Bacteria</taxon>
        <taxon>Bacillati</taxon>
        <taxon>Actinomycetota</taxon>
        <taxon>Actinomycetes</taxon>
        <taxon>Pseudonocardiales</taxon>
        <taxon>Pseudonocardiaceae</taxon>
        <taxon>Prauserella</taxon>
    </lineage>
</organism>
<dbReference type="Proteomes" id="UP000317303">
    <property type="component" value="Unassembled WGS sequence"/>
</dbReference>
<dbReference type="PROSITE" id="PS51462">
    <property type="entry name" value="NUDIX"/>
    <property type="match status" value="1"/>
</dbReference>
<reference evidence="6 7" key="1">
    <citation type="submission" date="2019-07" db="EMBL/GenBank/DDBJ databases">
        <title>R&amp;d 2014.</title>
        <authorList>
            <person name="Klenk H.-P."/>
        </authorList>
    </citation>
    <scope>NUCLEOTIDE SEQUENCE [LARGE SCALE GENOMIC DNA]</scope>
    <source>
        <strain evidence="6 7">DSM 43194</strain>
    </source>
</reference>
<dbReference type="InterPro" id="IPR015797">
    <property type="entry name" value="NUDIX_hydrolase-like_dom_sf"/>
</dbReference>
<dbReference type="PRINTS" id="PR00502">
    <property type="entry name" value="NUDIXFAMILY"/>
</dbReference>
<dbReference type="Gene3D" id="3.90.79.10">
    <property type="entry name" value="Nucleoside Triphosphate Pyrophosphohydrolase"/>
    <property type="match status" value="1"/>
</dbReference>
<evidence type="ECO:0000256" key="2">
    <source>
        <dbReference type="ARBA" id="ARBA00005582"/>
    </source>
</evidence>
<dbReference type="GO" id="GO:0016787">
    <property type="term" value="F:hydrolase activity"/>
    <property type="evidence" value="ECO:0007669"/>
    <property type="project" value="UniProtKB-KW"/>
</dbReference>
<comment type="cofactor">
    <cofactor evidence="1">
        <name>Mg(2+)</name>
        <dbReference type="ChEBI" id="CHEBI:18420"/>
    </cofactor>
</comment>
<name>A0A660CJZ4_9PSEU</name>
<evidence type="ECO:0000256" key="1">
    <source>
        <dbReference type="ARBA" id="ARBA00001946"/>
    </source>
</evidence>
<dbReference type="PANTHER" id="PTHR43046">
    <property type="entry name" value="GDP-MANNOSE MANNOSYL HYDROLASE"/>
    <property type="match status" value="1"/>
</dbReference>
<keyword evidence="7" id="KW-1185">Reference proteome</keyword>
<dbReference type="AlphaFoldDB" id="A0A660CJZ4"/>
<proteinExistence type="inferred from homology"/>
<evidence type="ECO:0000256" key="3">
    <source>
        <dbReference type="ARBA" id="ARBA00022801"/>
    </source>
</evidence>
<keyword evidence="3 4" id="KW-0378">Hydrolase</keyword>
<evidence type="ECO:0000256" key="4">
    <source>
        <dbReference type="RuleBase" id="RU003476"/>
    </source>
</evidence>
<dbReference type="CDD" id="cd04699">
    <property type="entry name" value="NUDIX_MutT_Nudt1"/>
    <property type="match status" value="1"/>
</dbReference>
<evidence type="ECO:0000313" key="6">
    <source>
        <dbReference type="EMBL" id="TWH21939.1"/>
    </source>
</evidence>
<feature type="domain" description="Nudix hydrolase" evidence="5">
    <location>
        <begin position="7"/>
        <end position="132"/>
    </location>
</feature>
<comment type="similarity">
    <text evidence="2 4">Belongs to the Nudix hydrolase family.</text>
</comment>
<accession>A0A660CJZ4</accession>
<dbReference type="EMBL" id="VLJV01000001">
    <property type="protein sequence ID" value="TWH21939.1"/>
    <property type="molecule type" value="Genomic_DNA"/>
</dbReference>
<dbReference type="InterPro" id="IPR020084">
    <property type="entry name" value="NUDIX_hydrolase_CS"/>
</dbReference>
<dbReference type="InterPro" id="IPR000086">
    <property type="entry name" value="NUDIX_hydrolase_dom"/>
</dbReference>
<dbReference type="InterPro" id="IPR020476">
    <property type="entry name" value="Nudix_hydrolase"/>
</dbReference>
<dbReference type="PROSITE" id="PS00893">
    <property type="entry name" value="NUDIX_BOX"/>
    <property type="match status" value="1"/>
</dbReference>
<dbReference type="PANTHER" id="PTHR43046:SF14">
    <property type="entry name" value="MUTT_NUDIX FAMILY PROTEIN"/>
    <property type="match status" value="1"/>
</dbReference>
<evidence type="ECO:0000259" key="5">
    <source>
        <dbReference type="PROSITE" id="PS51462"/>
    </source>
</evidence>
<dbReference type="SUPFAM" id="SSF55811">
    <property type="entry name" value="Nudix"/>
    <property type="match status" value="1"/>
</dbReference>
<dbReference type="Pfam" id="PF00293">
    <property type="entry name" value="NUDIX"/>
    <property type="match status" value="1"/>
</dbReference>
<evidence type="ECO:0000313" key="7">
    <source>
        <dbReference type="Proteomes" id="UP000317303"/>
    </source>
</evidence>
<dbReference type="OrthoDB" id="9804442at2"/>
<comment type="caution">
    <text evidence="6">The sequence shown here is derived from an EMBL/GenBank/DDBJ whole genome shotgun (WGS) entry which is preliminary data.</text>
</comment>
<protein>
    <submittedName>
        <fullName evidence="6">ADP-ribose pyrophosphatase YjhB (NUDIX family)</fullName>
    </submittedName>
</protein>
<gene>
    <name evidence="6" type="ORF">JD82_03810</name>
</gene>